<keyword evidence="1" id="KW-1185">Reference proteome</keyword>
<dbReference type="AlphaFoldDB" id="A0A6P6C2Z1"/>
<gene>
    <name evidence="2" type="primary">LOC111733863</name>
</gene>
<reference evidence="2" key="1">
    <citation type="submission" date="2025-08" db="UniProtKB">
        <authorList>
            <consortium name="RefSeq"/>
        </authorList>
    </citation>
    <scope>IDENTIFICATION</scope>
    <source>
        <tissue evidence="2">Kidney</tissue>
    </source>
</reference>
<proteinExistence type="predicted"/>
<accession>A0A6P6C2Z1</accession>
<dbReference type="RefSeq" id="XP_023381766.1">
    <property type="nucleotide sequence ID" value="XM_023525998.1"/>
</dbReference>
<organism evidence="1 2">
    <name type="scientific">Pteropus vampyrus</name>
    <name type="common">Large flying fox</name>
    <dbReference type="NCBI Taxonomy" id="132908"/>
    <lineage>
        <taxon>Eukaryota</taxon>
        <taxon>Metazoa</taxon>
        <taxon>Chordata</taxon>
        <taxon>Craniata</taxon>
        <taxon>Vertebrata</taxon>
        <taxon>Euteleostomi</taxon>
        <taxon>Mammalia</taxon>
        <taxon>Eutheria</taxon>
        <taxon>Laurasiatheria</taxon>
        <taxon>Chiroptera</taxon>
        <taxon>Yinpterochiroptera</taxon>
        <taxon>Pteropodoidea</taxon>
        <taxon>Pteropodidae</taxon>
        <taxon>Pteropodinae</taxon>
        <taxon>Pteropus</taxon>
    </lineage>
</organism>
<dbReference type="Proteomes" id="UP000515202">
    <property type="component" value="Unplaced"/>
</dbReference>
<dbReference type="KEGG" id="pvp:111733863"/>
<sequence>MHPWAGGRGLKQHKFILGTSTVTSTYPRASLPPEAPGEGPSCLSQRLGAPTVPGLVATSLLCLPLCPHGFSVSVSLVFCPLQGHSLDLGPPAPVGHILRSRVDMDFGGHYSASTAEIVFFQSSGGRGQEVPEPLNGSSLFSIREPRQEAACPSAIRLVGPRVLWPLRAVTLQALGLSPVLREPRSQCHVSLCDLQSAGLCCSRRVPAGGSPSFGLLDSLGAVRTGPRDARDVGARHVCEPLRWPDRGARRGWTADSPAGSCGGHSGRGLVPTGGLPGARWWGGPLEPRGDWPWPRGLGRGTPDYLREPRCGCRHRLSSTPRPWPLLVHSEPSAPAGPEPRLGDVLHCCL</sequence>
<protein>
    <submittedName>
        <fullName evidence="2">Uncharacterized protein LOC111733863</fullName>
    </submittedName>
</protein>
<dbReference type="GeneID" id="111733863"/>
<name>A0A6P6C2Z1_PTEVA</name>
<evidence type="ECO:0000313" key="2">
    <source>
        <dbReference type="RefSeq" id="XP_023381766.1"/>
    </source>
</evidence>
<evidence type="ECO:0000313" key="1">
    <source>
        <dbReference type="Proteomes" id="UP000515202"/>
    </source>
</evidence>